<protein>
    <submittedName>
        <fullName evidence="1">Uncharacterized protein</fullName>
    </submittedName>
</protein>
<keyword evidence="2" id="KW-1185">Reference proteome</keyword>
<dbReference type="Proteomes" id="UP000175968">
    <property type="component" value="Chromosome"/>
</dbReference>
<dbReference type="AlphaFoldDB" id="A0AAC9I1N4"/>
<proteinExistence type="predicted"/>
<name>A0AAC9I1N4_9FLAO</name>
<evidence type="ECO:0000313" key="1">
    <source>
        <dbReference type="EMBL" id="AOW08434.1"/>
    </source>
</evidence>
<evidence type="ECO:0000313" key="2">
    <source>
        <dbReference type="Proteomes" id="UP000175968"/>
    </source>
</evidence>
<dbReference type="KEGG" id="fgl:EM308_02360"/>
<organism evidence="1 2">
    <name type="scientific">Flavobacterium gilvum</name>
    <dbReference type="NCBI Taxonomy" id="1492737"/>
    <lineage>
        <taxon>Bacteria</taxon>
        <taxon>Pseudomonadati</taxon>
        <taxon>Bacteroidota</taxon>
        <taxon>Flavobacteriia</taxon>
        <taxon>Flavobacteriales</taxon>
        <taxon>Flavobacteriaceae</taxon>
        <taxon>Flavobacterium</taxon>
    </lineage>
</organism>
<dbReference type="EMBL" id="CP017479">
    <property type="protein sequence ID" value="AOW08434.1"/>
    <property type="molecule type" value="Genomic_DNA"/>
</dbReference>
<reference evidence="1 2" key="1">
    <citation type="submission" date="2016-10" db="EMBL/GenBank/DDBJ databases">
        <title>Flavobacterium gilvum sp. nov., isolated from stream water.</title>
        <authorList>
            <person name="Shin S.-K."/>
            <person name="Cho Y.-J."/>
            <person name="Yi H."/>
        </authorList>
    </citation>
    <scope>NUCLEOTIDE SEQUENCE [LARGE SCALE GENOMIC DNA]</scope>
    <source>
        <strain evidence="1 2">EM1308</strain>
    </source>
</reference>
<dbReference type="RefSeq" id="WP_035638430.1">
    <property type="nucleotide sequence ID" value="NZ_CP017479.1"/>
</dbReference>
<gene>
    <name evidence="1" type="ORF">EM308_02360</name>
</gene>
<accession>A0AAC9I1N4</accession>
<sequence length="69" mass="7497">MAEKIHKFGTTTIGGKVVPLTKSGLPNSVYLSKEAREVVKTFNEKVKKQKVAATEKELDALLNGLGLLK</sequence>